<feature type="domain" description="CheB-type methylesterase" evidence="11">
    <location>
        <begin position="162"/>
        <end position="359"/>
    </location>
</feature>
<dbReference type="PIRSF" id="PIRSF000876">
    <property type="entry name" value="RR_chemtxs_CheB"/>
    <property type="match status" value="1"/>
</dbReference>
<dbReference type="InterPro" id="IPR011006">
    <property type="entry name" value="CheY-like_superfamily"/>
</dbReference>
<comment type="caution">
    <text evidence="12">The sequence shown here is derived from an EMBL/GenBank/DDBJ whole genome shotgun (WGS) entry which is preliminary data.</text>
</comment>
<feature type="active site" evidence="8">
    <location>
        <position position="300"/>
    </location>
</feature>
<keyword evidence="9" id="KW-0597">Phosphoprotein</keyword>
<keyword evidence="3 8" id="KW-0145">Chemotaxis</keyword>
<dbReference type="Proteomes" id="UP000050833">
    <property type="component" value="Unassembled WGS sequence"/>
</dbReference>
<dbReference type="GO" id="GO:0006935">
    <property type="term" value="P:chemotaxis"/>
    <property type="evidence" value="ECO:0007669"/>
    <property type="project" value="UniProtKB-UniRule"/>
</dbReference>
<comment type="catalytic activity">
    <reaction evidence="7">
        <text>[protein]-L-glutamate 5-O-methyl ester + H2O = L-glutamyl-[protein] + methanol + H(+)</text>
        <dbReference type="Rhea" id="RHEA:23236"/>
        <dbReference type="Rhea" id="RHEA-COMP:10208"/>
        <dbReference type="Rhea" id="RHEA-COMP:10311"/>
        <dbReference type="ChEBI" id="CHEBI:15377"/>
        <dbReference type="ChEBI" id="CHEBI:15378"/>
        <dbReference type="ChEBI" id="CHEBI:17790"/>
        <dbReference type="ChEBI" id="CHEBI:29973"/>
        <dbReference type="ChEBI" id="CHEBI:82795"/>
        <dbReference type="EC" id="3.1.1.61"/>
    </reaction>
</comment>
<evidence type="ECO:0000313" key="13">
    <source>
        <dbReference type="Proteomes" id="UP000050833"/>
    </source>
</evidence>
<evidence type="ECO:0000259" key="11">
    <source>
        <dbReference type="PROSITE" id="PS50122"/>
    </source>
</evidence>
<protein>
    <recommendedName>
        <fullName evidence="1">Stage 0 sporulation protein A homolog</fullName>
        <ecNumber evidence="6">3.1.1.61</ecNumber>
    </recommendedName>
</protein>
<sequence>MRRIISDIINSDEELHSERTATNGLEAINMLESGQRFDCIILDINMPKMNGIEFLKTMNRKGIKQNVIIVSTIAKEGAKETIEALELGAFDFVTKPDSLAEAKGSEFSNRLISMIYAACNVSITYIVQKAAEEVKNMVGGRKQTPVIKTGGTKNRKASASVPGVKYRKKLVALACSTGGPRALQYVIPFLPKNLDAAVLLVQHMPEGFTASLSKRLNELSRINVKEAADGDILQNGTVYIAKGGSQMRLKRAAAGTYTLSVTVEAARNGLKPCADIMYESLMDMDFDEVICVVMTGMGADGTQGIVQLNKTNKIYVIGQDEETCTVYGMPKAIAESGLVDEVLPLKQIADAITRHVGVR</sequence>
<evidence type="ECO:0000256" key="9">
    <source>
        <dbReference type="PROSITE-ProRule" id="PRU00169"/>
    </source>
</evidence>
<accession>A0AAW3JWE5</accession>
<evidence type="ECO:0000256" key="3">
    <source>
        <dbReference type="ARBA" id="ARBA00022500"/>
    </source>
</evidence>
<keyword evidence="2" id="KW-0963">Cytoplasm</keyword>
<dbReference type="InterPro" id="IPR001789">
    <property type="entry name" value="Sig_transdc_resp-reg_receiver"/>
</dbReference>
<reference evidence="12 13" key="1">
    <citation type="submission" date="2015-10" db="EMBL/GenBank/DDBJ databases">
        <title>Butyribacter intestini gen. nov., sp. nov., a butyric acid-producing bacterium of the family Lachnospiraceae isolated from the human faeces.</title>
        <authorList>
            <person name="Zou Y."/>
            <person name="Xue W."/>
            <person name="Luo G."/>
            <person name="Lv M."/>
        </authorList>
    </citation>
    <scope>NUCLEOTIDE SEQUENCE [LARGE SCALE GENOMIC DNA]</scope>
    <source>
        <strain evidence="12 13">TF01-11</strain>
    </source>
</reference>
<proteinExistence type="predicted"/>
<evidence type="ECO:0000313" key="12">
    <source>
        <dbReference type="EMBL" id="KQC86923.1"/>
    </source>
</evidence>
<feature type="active site" evidence="8">
    <location>
        <position position="203"/>
    </location>
</feature>
<evidence type="ECO:0000256" key="4">
    <source>
        <dbReference type="ARBA" id="ARBA00022801"/>
    </source>
</evidence>
<dbReference type="GO" id="GO:0005737">
    <property type="term" value="C:cytoplasm"/>
    <property type="evidence" value="ECO:0007669"/>
    <property type="project" value="InterPro"/>
</dbReference>
<organism evidence="12 13">
    <name type="scientific">Butyribacter intestini</name>
    <dbReference type="NCBI Taxonomy" id="1703332"/>
    <lineage>
        <taxon>Bacteria</taxon>
        <taxon>Bacillati</taxon>
        <taxon>Bacillota</taxon>
        <taxon>Clostridia</taxon>
        <taxon>Lachnospirales</taxon>
        <taxon>Lachnospiraceae</taxon>
        <taxon>Butyribacter</taxon>
    </lineage>
</organism>
<dbReference type="EMBL" id="LLKB01000001">
    <property type="protein sequence ID" value="KQC86923.1"/>
    <property type="molecule type" value="Genomic_DNA"/>
</dbReference>
<dbReference type="Pfam" id="PF01339">
    <property type="entry name" value="CheB_methylest"/>
    <property type="match status" value="1"/>
</dbReference>
<evidence type="ECO:0000256" key="5">
    <source>
        <dbReference type="ARBA" id="ARBA00024867"/>
    </source>
</evidence>
<evidence type="ECO:0000256" key="7">
    <source>
        <dbReference type="ARBA" id="ARBA00048267"/>
    </source>
</evidence>
<evidence type="ECO:0000256" key="8">
    <source>
        <dbReference type="PROSITE-ProRule" id="PRU00050"/>
    </source>
</evidence>
<dbReference type="PANTHER" id="PTHR42872:SF6">
    <property type="entry name" value="PROTEIN-GLUTAMATE METHYLESTERASE_PROTEIN-GLUTAMINE GLUTAMINASE"/>
    <property type="match status" value="1"/>
</dbReference>
<dbReference type="InterPro" id="IPR008248">
    <property type="entry name" value="CheB-like"/>
</dbReference>
<feature type="domain" description="Response regulatory" evidence="10">
    <location>
        <begin position="1"/>
        <end position="110"/>
    </location>
</feature>
<dbReference type="InterPro" id="IPR035909">
    <property type="entry name" value="CheB_C"/>
</dbReference>
<keyword evidence="4 8" id="KW-0378">Hydrolase</keyword>
<dbReference type="SMART" id="SM00448">
    <property type="entry name" value="REC"/>
    <property type="match status" value="1"/>
</dbReference>
<dbReference type="InterPro" id="IPR000673">
    <property type="entry name" value="Sig_transdc_resp-reg_Me-estase"/>
</dbReference>
<dbReference type="PROSITE" id="PS50122">
    <property type="entry name" value="CHEB"/>
    <property type="match status" value="1"/>
</dbReference>
<dbReference type="CDD" id="cd16432">
    <property type="entry name" value="CheB_Rec"/>
    <property type="match status" value="1"/>
</dbReference>
<evidence type="ECO:0000256" key="6">
    <source>
        <dbReference type="ARBA" id="ARBA00039140"/>
    </source>
</evidence>
<evidence type="ECO:0000256" key="2">
    <source>
        <dbReference type="ARBA" id="ARBA00022490"/>
    </source>
</evidence>
<feature type="active site" evidence="8">
    <location>
        <position position="176"/>
    </location>
</feature>
<dbReference type="GO" id="GO:0008984">
    <property type="term" value="F:protein-glutamate methylesterase activity"/>
    <property type="evidence" value="ECO:0007669"/>
    <property type="project" value="UniProtKB-EC"/>
</dbReference>
<dbReference type="Gene3D" id="3.40.50.180">
    <property type="entry name" value="Methylesterase CheB, C-terminal domain"/>
    <property type="match status" value="1"/>
</dbReference>
<dbReference type="EC" id="3.1.1.61" evidence="6"/>
<name>A0AAW3JWE5_9FIRM</name>
<dbReference type="SUPFAM" id="SSF52738">
    <property type="entry name" value="Methylesterase CheB, C-terminal domain"/>
    <property type="match status" value="1"/>
</dbReference>
<feature type="modified residue" description="4-aspartylphosphate" evidence="9">
    <location>
        <position position="43"/>
    </location>
</feature>
<dbReference type="PROSITE" id="PS50110">
    <property type="entry name" value="RESPONSE_REGULATORY"/>
    <property type="match status" value="1"/>
</dbReference>
<evidence type="ECO:0000259" key="10">
    <source>
        <dbReference type="PROSITE" id="PS50110"/>
    </source>
</evidence>
<dbReference type="AlphaFoldDB" id="A0AAW3JWE5"/>
<dbReference type="Pfam" id="PF00072">
    <property type="entry name" value="Response_reg"/>
    <property type="match status" value="1"/>
</dbReference>
<evidence type="ECO:0000256" key="1">
    <source>
        <dbReference type="ARBA" id="ARBA00018672"/>
    </source>
</evidence>
<comment type="function">
    <text evidence="5">May play the central regulatory role in sporulation. It may be an element of the effector pathway responsible for the activation of sporulation genes in response to nutritional stress. Spo0A may act in concert with spo0H (a sigma factor) to control the expression of some genes that are critical to the sporulation process.</text>
</comment>
<gene>
    <name evidence="12" type="ORF">APZ18_05890</name>
</gene>
<dbReference type="SUPFAM" id="SSF52172">
    <property type="entry name" value="CheY-like"/>
    <property type="match status" value="1"/>
</dbReference>
<dbReference type="PANTHER" id="PTHR42872">
    <property type="entry name" value="PROTEIN-GLUTAMATE METHYLESTERASE/PROTEIN-GLUTAMINE GLUTAMINASE"/>
    <property type="match status" value="1"/>
</dbReference>
<dbReference type="GO" id="GO:0000156">
    <property type="term" value="F:phosphorelay response regulator activity"/>
    <property type="evidence" value="ECO:0007669"/>
    <property type="project" value="InterPro"/>
</dbReference>
<dbReference type="NCBIfam" id="NF001965">
    <property type="entry name" value="PRK00742.1"/>
    <property type="match status" value="1"/>
</dbReference>
<dbReference type="CDD" id="cd17541">
    <property type="entry name" value="REC_CheB-like"/>
    <property type="match status" value="1"/>
</dbReference>
<dbReference type="Gene3D" id="3.40.50.2300">
    <property type="match status" value="1"/>
</dbReference>
<keyword evidence="13" id="KW-1185">Reference proteome</keyword>